<accession>A0A1B7YH41</accession>
<evidence type="ECO:0000313" key="3">
    <source>
        <dbReference type="Proteomes" id="UP000092177"/>
    </source>
</evidence>
<dbReference type="GeneID" id="28862703"/>
<proteinExistence type="predicted"/>
<feature type="compositionally biased region" description="Basic and acidic residues" evidence="1">
    <location>
        <begin position="17"/>
        <end position="27"/>
    </location>
</feature>
<gene>
    <name evidence="2" type="ORF">CH63R_03621</name>
</gene>
<dbReference type="KEGG" id="chig:CH63R_03621"/>
<protein>
    <submittedName>
        <fullName evidence="2">Uncharacterized protein</fullName>
    </submittedName>
</protein>
<feature type="compositionally biased region" description="Basic residues" evidence="1">
    <location>
        <begin position="1"/>
        <end position="16"/>
    </location>
</feature>
<keyword evidence="3" id="KW-1185">Reference proteome</keyword>
<dbReference type="AlphaFoldDB" id="A0A1B7YH41"/>
<organism evidence="2 3">
    <name type="scientific">Colletotrichum higginsianum (strain IMI 349063)</name>
    <name type="common">Crucifer anthracnose fungus</name>
    <dbReference type="NCBI Taxonomy" id="759273"/>
    <lineage>
        <taxon>Eukaryota</taxon>
        <taxon>Fungi</taxon>
        <taxon>Dikarya</taxon>
        <taxon>Ascomycota</taxon>
        <taxon>Pezizomycotina</taxon>
        <taxon>Sordariomycetes</taxon>
        <taxon>Hypocreomycetidae</taxon>
        <taxon>Glomerellales</taxon>
        <taxon>Glomerellaceae</taxon>
        <taxon>Colletotrichum</taxon>
        <taxon>Colletotrichum destructivum species complex</taxon>
    </lineage>
</organism>
<evidence type="ECO:0000313" key="2">
    <source>
        <dbReference type="EMBL" id="OBR11325.1"/>
    </source>
</evidence>
<name>A0A1B7YH41_COLHI</name>
<dbReference type="OrthoDB" id="5243686at2759"/>
<dbReference type="EMBL" id="LTAN01000003">
    <property type="protein sequence ID" value="OBR11325.1"/>
    <property type="molecule type" value="Genomic_DNA"/>
</dbReference>
<comment type="caution">
    <text evidence="2">The sequence shown here is derived from an EMBL/GenBank/DDBJ whole genome shotgun (WGS) entry which is preliminary data.</text>
</comment>
<dbReference type="Proteomes" id="UP000092177">
    <property type="component" value="Chromosome 3"/>
</dbReference>
<evidence type="ECO:0000256" key="1">
    <source>
        <dbReference type="SAM" id="MobiDB-lite"/>
    </source>
</evidence>
<sequence length="335" mass="37257">MYSGKSHRRHEHGRKSDKRDSQKDHKIISTAGSAKPEKSSSTSSSSSSPPPLSFLFVVNELDVIDEGHGRGPFVDRFGSPLPPEGIECYGDETVGAVWRYQNGTVTAAPEYFWNRPRRGSPGDIATFHHAFDDMGQPVSYYHPMVTYSTHSVFNCWRFLPCIWTSTDISTVATMDFNIDHKWSPLGFRHDPHEPGRTRILGPERSVADRDPSWVPHLLPSTYAAPQSAPPSRGLGGPFGIVIGLLGLARRPGHADDAFRDGLWSHGRLAGSRSGRAGERESPFGQQALCRWLTSRLNQNLTQKVLREGSWSASAMTVTTCPDRRMMPFFPLNREA</sequence>
<dbReference type="VEuPathDB" id="FungiDB:CH63R_03621"/>
<dbReference type="RefSeq" id="XP_018159842.1">
    <property type="nucleotide sequence ID" value="XM_018298596.1"/>
</dbReference>
<feature type="region of interest" description="Disordered" evidence="1">
    <location>
        <begin position="1"/>
        <end position="50"/>
    </location>
</feature>
<reference evidence="3" key="1">
    <citation type="journal article" date="2017" name="BMC Genomics">
        <title>Gapless genome assembly of Colletotrichum higginsianum reveals chromosome structure and association of transposable elements with secondary metabolite gene clusters.</title>
        <authorList>
            <person name="Dallery J.-F."/>
            <person name="Lapalu N."/>
            <person name="Zampounis A."/>
            <person name="Pigne S."/>
            <person name="Luyten I."/>
            <person name="Amselem J."/>
            <person name="Wittenberg A.H.J."/>
            <person name="Zhou S."/>
            <person name="de Queiroz M.V."/>
            <person name="Robin G.P."/>
            <person name="Auger A."/>
            <person name="Hainaut M."/>
            <person name="Henrissat B."/>
            <person name="Kim K.-T."/>
            <person name="Lee Y.-H."/>
            <person name="Lespinet O."/>
            <person name="Schwartz D.C."/>
            <person name="Thon M.R."/>
            <person name="O'Connell R.J."/>
        </authorList>
    </citation>
    <scope>NUCLEOTIDE SEQUENCE [LARGE SCALE GENOMIC DNA]</scope>
    <source>
        <strain evidence="3">IMI 349063</strain>
    </source>
</reference>